<sequence>MANPFAEEEASVADAAPSNPFAQEEEPAPESGANPFEDQDEPEAAADSEAVDPEAAGKVEEEATAIVKTVSGYSVETQQDRRFQNADVCAVCSAALGKRWMRPRHHCRVCSQSVCASCSPSTIQLMSEGLQRTCKTCIEQMLEMTELKAQLARLAEDLSSMTRGENPGDEGGRALMATCEEAVSQLLDLQAGHQAASTQVEVLKQQLQEVREAQSSALQAAEARCTEEAAQRLAAEAAAEAAAAERHEMEAKLHEEEKKRKAAEAEAQSFSVDLQELEAETLRLRELQEKAASERMALEALLSASQAERKRCIILTEKGLLPFGIVLLLRLTVKIVRITQVTVNELLLLFTVLCHEMGTDAVPDPAAELMLGEEELICTGCGALAIEDCECLKVTDVCWVVYITRLEGHLLVAVPFTAWHRLRANRALPPNTLSKVTAAVEDTDDYIEKRKKPKREDGDLSEEQPSPKRKAKAKPRRFGDNAAFRGGRPDTSSLARKRLICLQVVLLGWFVLGSPSVAPRILKLGARLSAKQWSIVHNLQHLAFDSNFPINIDADLVGRGASKLETFEDSLNALRYESSSLTAGAPIGKVSKVCVSPAKAIEPDRLEFPSPPAFDPLPFLDPQTAQVYERPLAVGKTWADIHERPPAVHIRATRQNKLDLLKKLCDSGRLKPVHRDNVRSSFLSGLFAAPKNLTRDRLILDARPANMADKALQKWCKSMASAAILSDIVLEDDEILIASGEDLRDFFYQFHVGEERARRNAFADPLTLDEAAYVFGTAPAGWPEPIYCGLCALAKGDQNACEFAQCAHLALMLRAGVVEPHEMLSTQGDVPRGLMSVGVIIDDLVLLEKMLCKDFPGVESGLRRTLSDERLDKALQAYAGCKLEVNLKKEFRNQTDARFWGIELDGKKGLVRGSSLRMWPLVVITAWRRANGSLAPEDELPAESFDARRCFEQFPAPHFVLPEMGAFGADPLPQITCSCGRQRERASKAPERLLPCDCGAEACDASEAEGPQTGMQRTKRMDQGTL</sequence>
<dbReference type="EMBL" id="CAXAMM010041262">
    <property type="protein sequence ID" value="CAK9098326.1"/>
    <property type="molecule type" value="Genomic_DNA"/>
</dbReference>
<keyword evidence="5" id="KW-0175">Coiled coil</keyword>
<evidence type="ECO:0000256" key="5">
    <source>
        <dbReference type="SAM" id="Coils"/>
    </source>
</evidence>
<keyword evidence="1" id="KW-0479">Metal-binding</keyword>
<dbReference type="InterPro" id="IPR017455">
    <property type="entry name" value="Znf_FYVE-rel"/>
</dbReference>
<protein>
    <submittedName>
        <fullName evidence="8">Far upstream element-binding protein 2</fullName>
    </submittedName>
</protein>
<dbReference type="CDD" id="cd00065">
    <property type="entry name" value="FYVE_like_SF"/>
    <property type="match status" value="1"/>
</dbReference>
<keyword evidence="2 4" id="KW-0863">Zinc-finger</keyword>
<dbReference type="Proteomes" id="UP001642464">
    <property type="component" value="Unassembled WGS sequence"/>
</dbReference>
<organism evidence="8 9">
    <name type="scientific">Durusdinium trenchii</name>
    <dbReference type="NCBI Taxonomy" id="1381693"/>
    <lineage>
        <taxon>Eukaryota</taxon>
        <taxon>Sar</taxon>
        <taxon>Alveolata</taxon>
        <taxon>Dinophyceae</taxon>
        <taxon>Suessiales</taxon>
        <taxon>Symbiodiniaceae</taxon>
        <taxon>Durusdinium</taxon>
    </lineage>
</organism>
<feature type="domain" description="FYVE-type" evidence="7">
    <location>
        <begin position="83"/>
        <end position="142"/>
    </location>
</feature>
<dbReference type="InterPro" id="IPR011011">
    <property type="entry name" value="Znf_FYVE_PHD"/>
</dbReference>
<dbReference type="PROSITE" id="PS50178">
    <property type="entry name" value="ZF_FYVE"/>
    <property type="match status" value="1"/>
</dbReference>
<evidence type="ECO:0000313" key="9">
    <source>
        <dbReference type="Proteomes" id="UP001642464"/>
    </source>
</evidence>
<reference evidence="8 9" key="1">
    <citation type="submission" date="2024-02" db="EMBL/GenBank/DDBJ databases">
        <authorList>
            <person name="Chen Y."/>
            <person name="Shah S."/>
            <person name="Dougan E. K."/>
            <person name="Thang M."/>
            <person name="Chan C."/>
        </authorList>
    </citation>
    <scope>NUCLEOTIDE SEQUENCE [LARGE SCALE GENOMIC DNA]</scope>
</reference>
<feature type="compositionally biased region" description="Acidic residues" evidence="6">
    <location>
        <begin position="37"/>
        <end position="52"/>
    </location>
</feature>
<feature type="compositionally biased region" description="Basic residues" evidence="6">
    <location>
        <begin position="467"/>
        <end position="476"/>
    </location>
</feature>
<evidence type="ECO:0000313" key="8">
    <source>
        <dbReference type="EMBL" id="CAK9098326.1"/>
    </source>
</evidence>
<dbReference type="Gene3D" id="3.30.40.10">
    <property type="entry name" value="Zinc/RING finger domain, C3HC4 (zinc finger)"/>
    <property type="match status" value="1"/>
</dbReference>
<evidence type="ECO:0000256" key="3">
    <source>
        <dbReference type="ARBA" id="ARBA00022833"/>
    </source>
</evidence>
<dbReference type="SMART" id="SM00064">
    <property type="entry name" value="FYVE"/>
    <property type="match status" value="1"/>
</dbReference>
<dbReference type="InterPro" id="IPR013083">
    <property type="entry name" value="Znf_RING/FYVE/PHD"/>
</dbReference>
<keyword evidence="3" id="KW-0862">Zinc</keyword>
<feature type="region of interest" description="Disordered" evidence="6">
    <location>
        <begin position="446"/>
        <end position="490"/>
    </location>
</feature>
<feature type="region of interest" description="Disordered" evidence="6">
    <location>
        <begin position="1"/>
        <end position="58"/>
    </location>
</feature>
<feature type="coiled-coil region" evidence="5">
    <location>
        <begin position="193"/>
        <end position="304"/>
    </location>
</feature>
<comment type="caution">
    <text evidence="8">The sequence shown here is derived from an EMBL/GenBank/DDBJ whole genome shotgun (WGS) entry which is preliminary data.</text>
</comment>
<evidence type="ECO:0000256" key="1">
    <source>
        <dbReference type="ARBA" id="ARBA00022723"/>
    </source>
</evidence>
<evidence type="ECO:0000256" key="6">
    <source>
        <dbReference type="SAM" id="MobiDB-lite"/>
    </source>
</evidence>
<evidence type="ECO:0000259" key="7">
    <source>
        <dbReference type="PROSITE" id="PS50178"/>
    </source>
</evidence>
<feature type="compositionally biased region" description="Acidic residues" evidence="6">
    <location>
        <begin position="1"/>
        <end position="11"/>
    </location>
</feature>
<evidence type="ECO:0000256" key="4">
    <source>
        <dbReference type="PROSITE-ProRule" id="PRU00091"/>
    </source>
</evidence>
<proteinExistence type="predicted"/>
<keyword evidence="9" id="KW-1185">Reference proteome</keyword>
<dbReference type="InterPro" id="IPR000306">
    <property type="entry name" value="Znf_FYVE"/>
</dbReference>
<feature type="region of interest" description="Disordered" evidence="6">
    <location>
        <begin position="1005"/>
        <end position="1026"/>
    </location>
</feature>
<gene>
    <name evidence="8" type="ORF">SCF082_LOCUS46080</name>
</gene>
<accession>A0ABP0RCL1</accession>
<name>A0ABP0RCL1_9DINO</name>
<evidence type="ECO:0000256" key="2">
    <source>
        <dbReference type="ARBA" id="ARBA00022771"/>
    </source>
</evidence>
<dbReference type="Pfam" id="PF01363">
    <property type="entry name" value="FYVE"/>
    <property type="match status" value="1"/>
</dbReference>
<feature type="coiled-coil region" evidence="5">
    <location>
        <begin position="137"/>
        <end position="164"/>
    </location>
</feature>
<dbReference type="SUPFAM" id="SSF57903">
    <property type="entry name" value="FYVE/PHD zinc finger"/>
    <property type="match status" value="1"/>
</dbReference>